<evidence type="ECO:0000256" key="1">
    <source>
        <dbReference type="SAM" id="MobiDB-lite"/>
    </source>
</evidence>
<dbReference type="AlphaFoldDB" id="A0ABD3J191"/>
<feature type="region of interest" description="Disordered" evidence="1">
    <location>
        <begin position="134"/>
        <end position="154"/>
    </location>
</feature>
<keyword evidence="3" id="KW-1185">Reference proteome</keyword>
<gene>
    <name evidence="2" type="ORF">ACJRO7_004028</name>
</gene>
<dbReference type="EMBL" id="JBJKBG010000010">
    <property type="protein sequence ID" value="KAL3719018.1"/>
    <property type="molecule type" value="Genomic_DNA"/>
</dbReference>
<evidence type="ECO:0000313" key="2">
    <source>
        <dbReference type="EMBL" id="KAL3719018.1"/>
    </source>
</evidence>
<proteinExistence type="predicted"/>
<dbReference type="Proteomes" id="UP001634007">
    <property type="component" value="Unassembled WGS sequence"/>
</dbReference>
<evidence type="ECO:0000313" key="3">
    <source>
        <dbReference type="Proteomes" id="UP001634007"/>
    </source>
</evidence>
<comment type="caution">
    <text evidence="2">The sequence shown here is derived from an EMBL/GenBank/DDBJ whole genome shotgun (WGS) entry which is preliminary data.</text>
</comment>
<protein>
    <submittedName>
        <fullName evidence="2">Uncharacterized protein</fullName>
    </submittedName>
</protein>
<name>A0ABD3J191_EUCGL</name>
<accession>A0ABD3J191</accession>
<reference evidence="2 3" key="1">
    <citation type="submission" date="2024-11" db="EMBL/GenBank/DDBJ databases">
        <title>Chromosome-level genome assembly of Eucalyptus globulus Labill. provides insights into its genome evolution.</title>
        <authorList>
            <person name="Li X."/>
        </authorList>
    </citation>
    <scope>NUCLEOTIDE SEQUENCE [LARGE SCALE GENOMIC DNA]</scope>
    <source>
        <strain evidence="2">CL2024</strain>
        <tissue evidence="2">Fresh tender leaves</tissue>
    </source>
</reference>
<dbReference type="PANTHER" id="PTHR34130">
    <property type="entry name" value="OS08G0243800 PROTEIN"/>
    <property type="match status" value="1"/>
</dbReference>
<sequence>MVSSGELHAEQLEVNADPHGPFEEEDEENEEALSLCDLPIYSNSAVWEREFIDEGKGQSSAADQDFFEFSSEDVSNSFTYPSDNKIVFCGKIIPCRLPPDQTQRPLNKNHDRNKPKKKRGSFLFRWRSLFTNKSRTSRNGRPRPGQISSPKSPPLELDKYKCGYGCMPNRCADEYDFAKVKILAPPLKSRWYLFMFGLKRLPAEMELNDIRTRQSRKTLSTMFRSGDGEEVERGRRSASGHAIRAVKKTMGCIPHV</sequence>
<dbReference type="PANTHER" id="PTHR34130:SF5">
    <property type="entry name" value="OS08G0243800 PROTEIN"/>
    <property type="match status" value="1"/>
</dbReference>
<feature type="region of interest" description="Disordered" evidence="1">
    <location>
        <begin position="1"/>
        <end position="29"/>
    </location>
</feature>
<organism evidence="2 3">
    <name type="scientific">Eucalyptus globulus</name>
    <name type="common">Tasmanian blue gum</name>
    <dbReference type="NCBI Taxonomy" id="34317"/>
    <lineage>
        <taxon>Eukaryota</taxon>
        <taxon>Viridiplantae</taxon>
        <taxon>Streptophyta</taxon>
        <taxon>Embryophyta</taxon>
        <taxon>Tracheophyta</taxon>
        <taxon>Spermatophyta</taxon>
        <taxon>Magnoliopsida</taxon>
        <taxon>eudicotyledons</taxon>
        <taxon>Gunneridae</taxon>
        <taxon>Pentapetalae</taxon>
        <taxon>rosids</taxon>
        <taxon>malvids</taxon>
        <taxon>Myrtales</taxon>
        <taxon>Myrtaceae</taxon>
        <taxon>Myrtoideae</taxon>
        <taxon>Eucalypteae</taxon>
        <taxon>Eucalyptus</taxon>
    </lineage>
</organism>